<evidence type="ECO:0000256" key="1">
    <source>
        <dbReference type="SAM" id="MobiDB-lite"/>
    </source>
</evidence>
<reference evidence="2 3" key="1">
    <citation type="submission" date="2019-02" db="EMBL/GenBank/DDBJ databases">
        <title>Kribbella capetownensis sp. nov. and Kribbella speibonae sp. nov., isolated from soil.</title>
        <authorList>
            <person name="Curtis S.M."/>
            <person name="Norton I."/>
            <person name="Everest G.J."/>
            <person name="Meyers P.R."/>
        </authorList>
    </citation>
    <scope>NUCLEOTIDE SEQUENCE [LARGE SCALE GENOMIC DNA]</scope>
    <source>
        <strain evidence="2 3">NRRL B-24813</strain>
    </source>
</reference>
<name>A0A4R0KWZ6_9ACTN</name>
<dbReference type="AlphaFoldDB" id="A0A4R0KWZ6"/>
<dbReference type="EMBL" id="SJKB01000002">
    <property type="protein sequence ID" value="TCC64677.1"/>
    <property type="molecule type" value="Genomic_DNA"/>
</dbReference>
<organism evidence="2 3">
    <name type="scientific">Kribbella pittospori</name>
    <dbReference type="NCBI Taxonomy" id="722689"/>
    <lineage>
        <taxon>Bacteria</taxon>
        <taxon>Bacillati</taxon>
        <taxon>Actinomycetota</taxon>
        <taxon>Actinomycetes</taxon>
        <taxon>Propionibacteriales</taxon>
        <taxon>Kribbellaceae</taxon>
        <taxon>Kribbella</taxon>
    </lineage>
</organism>
<accession>A0A4R0KWZ6</accession>
<feature type="compositionally biased region" description="Basic and acidic residues" evidence="1">
    <location>
        <begin position="1"/>
        <end position="20"/>
    </location>
</feature>
<evidence type="ECO:0000313" key="2">
    <source>
        <dbReference type="EMBL" id="TCC64677.1"/>
    </source>
</evidence>
<dbReference type="RefSeq" id="WP_131353181.1">
    <property type="nucleotide sequence ID" value="NZ_SJKB01000002.1"/>
</dbReference>
<evidence type="ECO:0008006" key="4">
    <source>
        <dbReference type="Google" id="ProtNLM"/>
    </source>
</evidence>
<proteinExistence type="predicted"/>
<dbReference type="Proteomes" id="UP000291144">
    <property type="component" value="Unassembled WGS sequence"/>
</dbReference>
<gene>
    <name evidence="2" type="ORF">E0H73_09900</name>
</gene>
<feature type="region of interest" description="Disordered" evidence="1">
    <location>
        <begin position="1"/>
        <end position="24"/>
    </location>
</feature>
<evidence type="ECO:0000313" key="3">
    <source>
        <dbReference type="Proteomes" id="UP000291144"/>
    </source>
</evidence>
<protein>
    <recommendedName>
        <fullName evidence="4">DUF1444 family protein</fullName>
    </recommendedName>
</protein>
<comment type="caution">
    <text evidence="2">The sequence shown here is derived from an EMBL/GenBank/DDBJ whole genome shotgun (WGS) entry which is preliminary data.</text>
</comment>
<sequence length="320" mass="34814">MTIDTCTDHHAQGNHSDRPDPVLTPLTRGQAARLISLGLSTAARLGLDVMYEGGAALVPVAPSASSPVLGLSNLARVVARYDEDRWPALVEEHFVQLQEKLREGPPLPPTDPERDLIQRLVPRDALPTEWTSGRPDFLPGLLSVPSTTEDGVVTMYLDPTDFGLTWSEAEQHGLTNLRCITDHVEYLTQDELRIAAVTGSPYAASRALVLDTVLRESLHIETPSYGVLAGLPSRDLLLIHVIEDLSVIPALGLMLNLTARSHAHDPGPLSPDVYLVTQAADTPWTWHPATTPSPDHTPLRLSSQLQSLTQHLATRESPPT</sequence>
<dbReference type="OrthoDB" id="3812886at2"/>
<keyword evidence="3" id="KW-1185">Reference proteome</keyword>